<dbReference type="PROSITE" id="PS51781">
    <property type="entry name" value="SH3B"/>
    <property type="match status" value="1"/>
</dbReference>
<gene>
    <name evidence="2" type="ORF">SAMN04487884_11321</name>
</gene>
<name>A0A1H9SV41_BUTFI</name>
<dbReference type="Pfam" id="PF08239">
    <property type="entry name" value="SH3_3"/>
    <property type="match status" value="1"/>
</dbReference>
<sequence length="342" mass="38004">MKATKFKKRAKLNKKVIAIPVAILSALTLSLISYGSYVSYKESANVRYAEAATLDLASYQASIEDSSADELSEDSADTGELEDTLLLSGRVDQEEEEETYTVTWYDDAIPLYANNNVNVRLGPDTSYDVVTTLAYGTQVVATGQTDNGWYALDYDGQTVYVIDAYMQDTEPEPLVIDTAPVASSSDIIFVGDSRTVGMEYAVKNGDYTWLCEVGKGYYWLKDNIDSIDDYAHEGTKVIINLGVNDLGNASKYIELINSYIDLWESKGMEVYYSAVTPVGDTTVTNEQIETFNSALKSGLDSRIKWIDSYNYLMQNGFSSSDGLHYNNATYTSLYNYYISVID</sequence>
<feature type="domain" description="SH3b" evidence="1">
    <location>
        <begin position="97"/>
        <end position="170"/>
    </location>
</feature>
<dbReference type="EMBL" id="FOGJ01000013">
    <property type="protein sequence ID" value="SER88758.1"/>
    <property type="molecule type" value="Genomic_DNA"/>
</dbReference>
<evidence type="ECO:0000313" key="3">
    <source>
        <dbReference type="Proteomes" id="UP000182584"/>
    </source>
</evidence>
<dbReference type="OrthoDB" id="1976592at2"/>
<dbReference type="Gene3D" id="2.30.30.40">
    <property type="entry name" value="SH3 Domains"/>
    <property type="match status" value="1"/>
</dbReference>
<accession>A0A1H9SV41</accession>
<protein>
    <submittedName>
        <fullName evidence="2">GDSL-like Lipase/Acylhydrolase</fullName>
    </submittedName>
</protein>
<dbReference type="AlphaFoldDB" id="A0A1H9SV41"/>
<evidence type="ECO:0000259" key="1">
    <source>
        <dbReference type="PROSITE" id="PS51781"/>
    </source>
</evidence>
<dbReference type="InterPro" id="IPR003646">
    <property type="entry name" value="SH3-like_bac-type"/>
</dbReference>
<dbReference type="eggNOG" id="COG3103">
    <property type="taxonomic scope" value="Bacteria"/>
</dbReference>
<reference evidence="2 3" key="1">
    <citation type="submission" date="2016-10" db="EMBL/GenBank/DDBJ databases">
        <authorList>
            <person name="de Groot N.N."/>
        </authorList>
    </citation>
    <scope>NUCLEOTIDE SEQUENCE [LARGE SCALE GENOMIC DNA]</scope>
    <source>
        <strain evidence="2 3">AR40</strain>
    </source>
</reference>
<dbReference type="Proteomes" id="UP000182584">
    <property type="component" value="Unassembled WGS sequence"/>
</dbReference>
<keyword evidence="2" id="KW-0378">Hydrolase</keyword>
<dbReference type="GO" id="GO:0016787">
    <property type="term" value="F:hydrolase activity"/>
    <property type="evidence" value="ECO:0007669"/>
    <property type="project" value="UniProtKB-KW"/>
</dbReference>
<organism evidence="2 3">
    <name type="scientific">Butyrivibrio fibrisolvens</name>
    <dbReference type="NCBI Taxonomy" id="831"/>
    <lineage>
        <taxon>Bacteria</taxon>
        <taxon>Bacillati</taxon>
        <taxon>Bacillota</taxon>
        <taxon>Clostridia</taxon>
        <taxon>Lachnospirales</taxon>
        <taxon>Lachnospiraceae</taxon>
        <taxon>Butyrivibrio</taxon>
    </lineage>
</organism>
<evidence type="ECO:0000313" key="2">
    <source>
        <dbReference type="EMBL" id="SER88758.1"/>
    </source>
</evidence>
<dbReference type="SMART" id="SM00287">
    <property type="entry name" value="SH3b"/>
    <property type="match status" value="1"/>
</dbReference>
<dbReference type="SUPFAM" id="SSF52266">
    <property type="entry name" value="SGNH hydrolase"/>
    <property type="match status" value="1"/>
</dbReference>
<dbReference type="Gene3D" id="3.40.50.1110">
    <property type="entry name" value="SGNH hydrolase"/>
    <property type="match status" value="1"/>
</dbReference>
<dbReference type="eggNOG" id="COG2755">
    <property type="taxonomic scope" value="Bacteria"/>
</dbReference>
<proteinExistence type="predicted"/>
<dbReference type="InterPro" id="IPR036514">
    <property type="entry name" value="SGNH_hydro_sf"/>
</dbReference>